<evidence type="ECO:0000256" key="1">
    <source>
        <dbReference type="SAM" id="Phobius"/>
    </source>
</evidence>
<dbReference type="EMBL" id="WUIG01000854">
    <property type="protein sequence ID" value="MXJ11557.1"/>
    <property type="molecule type" value="Genomic_DNA"/>
</dbReference>
<gene>
    <name evidence="2" type="ORF">GQM04_07200</name>
    <name evidence="3" type="ORF">GRW24_24380</name>
</gene>
<reference evidence="2 5" key="1">
    <citation type="submission" date="2019-12" db="EMBL/GenBank/DDBJ databases">
        <title>Enteriobacteria Tanzani isolates_10432.</title>
        <authorList>
            <person name="Subbiah M."/>
            <person name="Call D."/>
        </authorList>
    </citation>
    <scope>NUCLEOTIDE SEQUENCE [LARGE SCALE GENOMIC DNA]</scope>
    <source>
        <strain evidence="2 5">10432wF6</strain>
    </source>
</reference>
<protein>
    <submittedName>
        <fullName evidence="2">TIGR01620 family protein</fullName>
    </submittedName>
</protein>
<accession>A0A6N8QL14</accession>
<keyword evidence="1" id="KW-0812">Transmembrane</keyword>
<dbReference type="PANTHER" id="PTHR39342:SF1">
    <property type="entry name" value="UPF0283 MEMBRANE PROTEIN YCJF"/>
    <property type="match status" value="1"/>
</dbReference>
<evidence type="ECO:0000313" key="5">
    <source>
        <dbReference type="Proteomes" id="UP000487258"/>
    </source>
</evidence>
<comment type="caution">
    <text evidence="2">The sequence shown here is derived from an EMBL/GenBank/DDBJ whole genome shotgun (WGS) entry which is preliminary data.</text>
</comment>
<dbReference type="Proteomes" id="UP000487258">
    <property type="component" value="Unassembled WGS sequence"/>
</dbReference>
<evidence type="ECO:0000313" key="2">
    <source>
        <dbReference type="EMBL" id="MWL45311.1"/>
    </source>
</evidence>
<dbReference type="AlphaFoldDB" id="A0A6N8QL14"/>
<dbReference type="PANTHER" id="PTHR39342">
    <property type="entry name" value="UPF0283 MEMBRANE PROTEIN YCJF"/>
    <property type="match status" value="1"/>
</dbReference>
<feature type="transmembrane region" description="Helical" evidence="1">
    <location>
        <begin position="70"/>
        <end position="87"/>
    </location>
</feature>
<keyword evidence="1" id="KW-1133">Transmembrane helix</keyword>
<evidence type="ECO:0000313" key="4">
    <source>
        <dbReference type="Proteomes" id="UP000447081"/>
    </source>
</evidence>
<feature type="transmembrane region" description="Helical" evidence="1">
    <location>
        <begin position="99"/>
        <end position="120"/>
    </location>
</feature>
<organism evidence="2 5">
    <name type="scientific">Escherichia coli</name>
    <dbReference type="NCBI Taxonomy" id="562"/>
    <lineage>
        <taxon>Bacteria</taxon>
        <taxon>Pseudomonadati</taxon>
        <taxon>Pseudomonadota</taxon>
        <taxon>Gammaproteobacteria</taxon>
        <taxon>Enterobacterales</taxon>
        <taxon>Enterobacteriaceae</taxon>
        <taxon>Escherichia</taxon>
    </lineage>
</organism>
<keyword evidence="1" id="KW-0472">Membrane</keyword>
<feature type="non-terminal residue" evidence="2">
    <location>
        <position position="138"/>
    </location>
</feature>
<dbReference type="Proteomes" id="UP000447081">
    <property type="component" value="Unassembled WGS sequence"/>
</dbReference>
<dbReference type="InterPro" id="IPR006507">
    <property type="entry name" value="UPF0283"/>
</dbReference>
<name>A0A6N8QL14_ECOLX</name>
<dbReference type="EMBL" id="WTMY01000042">
    <property type="protein sequence ID" value="MWL45311.1"/>
    <property type="molecule type" value="Genomic_DNA"/>
</dbReference>
<dbReference type="GO" id="GO:0005886">
    <property type="term" value="C:plasma membrane"/>
    <property type="evidence" value="ECO:0007669"/>
    <property type="project" value="TreeGrafter"/>
</dbReference>
<reference evidence="3 4" key="2">
    <citation type="submission" date="2019-12" db="EMBL/GenBank/DDBJ databases">
        <title>Enteriobacteria Tanzani isolates_10434.</title>
        <authorList>
            <person name="Subbiah M."/>
            <person name="Call D."/>
        </authorList>
    </citation>
    <scope>NUCLEOTIDE SEQUENCE [LARGE SCALE GENOMIC DNA]</scope>
    <source>
        <strain evidence="3 4">10434wG3</strain>
    </source>
</reference>
<evidence type="ECO:0000313" key="3">
    <source>
        <dbReference type="EMBL" id="MXJ11557.1"/>
    </source>
</evidence>
<proteinExistence type="predicted"/>
<sequence length="138" mass="15377">MTEPLKPRIDFDGPLEVDQNPKFRAQQTFDENQAQNFAPATLDEAPEEEGQVEAVMDAALRPKRSLWRKMVMGGLALFGASVVGQGVQWTMNAWQTQDWVALGGCAAGALIIGAGVGSVVTEWRRLWRLRQRAHERDE</sequence>